<dbReference type="Proteomes" id="UP000294726">
    <property type="component" value="Chromosome"/>
</dbReference>
<organism evidence="1 2">
    <name type="scientific">Oenococcus oeni</name>
    <name type="common">Leuconostoc oenos</name>
    <dbReference type="NCBI Taxonomy" id="1247"/>
    <lineage>
        <taxon>Bacteria</taxon>
        <taxon>Bacillati</taxon>
        <taxon>Bacillota</taxon>
        <taxon>Bacilli</taxon>
        <taxon>Lactobacillales</taxon>
        <taxon>Lactobacillaceae</taxon>
        <taxon>Oenococcus</taxon>
    </lineage>
</organism>
<dbReference type="EMBL" id="LR031358">
    <property type="protein sequence ID" value="VDB98583.1"/>
    <property type="molecule type" value="Genomic_DNA"/>
</dbReference>
<sequence length="69" mass="8071">MILFFNLKNSEIKTLLKKSNYINYHKFKYLLSFSKTMNKILISLNVFSHPLLVSGFKIADIISLMLTSR</sequence>
<evidence type="ECO:0000313" key="2">
    <source>
        <dbReference type="Proteomes" id="UP000294726"/>
    </source>
</evidence>
<accession>A0AAQ2UUJ8</accession>
<protein>
    <submittedName>
        <fullName evidence="1">Uncharacterized protein</fullName>
    </submittedName>
</protein>
<gene>
    <name evidence="1" type="ORF">OENI_1336</name>
</gene>
<reference evidence="1 2" key="1">
    <citation type="submission" date="2018-08" db="EMBL/GenBank/DDBJ databases">
        <authorList>
            <person name="Lorentzen P. G. S. M."/>
        </authorList>
    </citation>
    <scope>NUCLEOTIDE SEQUENCE [LARGE SCALE GENOMIC DNA]</scope>
    <source>
        <strain evidence="1 2">CRBO_1381</strain>
    </source>
</reference>
<name>A0AAQ2UUJ8_OENOE</name>
<evidence type="ECO:0000313" key="1">
    <source>
        <dbReference type="EMBL" id="VDB98583.1"/>
    </source>
</evidence>
<proteinExistence type="predicted"/>
<dbReference type="AlphaFoldDB" id="A0AAQ2UUJ8"/>